<accession>A0ABR4AD29</accession>
<evidence type="ECO:0000256" key="1">
    <source>
        <dbReference type="SAM" id="MobiDB-lite"/>
    </source>
</evidence>
<feature type="compositionally biased region" description="Low complexity" evidence="1">
    <location>
        <begin position="82"/>
        <end position="109"/>
    </location>
</feature>
<name>A0ABR4AD29_9LECA</name>
<dbReference type="EMBL" id="JBEFKJ010000013">
    <property type="protein sequence ID" value="KAL2042619.1"/>
    <property type="molecule type" value="Genomic_DNA"/>
</dbReference>
<feature type="compositionally biased region" description="Polar residues" evidence="1">
    <location>
        <begin position="63"/>
        <end position="74"/>
    </location>
</feature>
<gene>
    <name evidence="2" type="ORF">N7G274_004378</name>
</gene>
<protein>
    <submittedName>
        <fullName evidence="2">Uncharacterized protein</fullName>
    </submittedName>
</protein>
<evidence type="ECO:0000313" key="2">
    <source>
        <dbReference type="EMBL" id="KAL2042619.1"/>
    </source>
</evidence>
<dbReference type="Proteomes" id="UP001590950">
    <property type="component" value="Unassembled WGS sequence"/>
</dbReference>
<sequence length="298" mass="33340">MDHYSSSRSQRKQSPSHSSNHSSPSKRSPSATAKPTSSRSFAAIANSSQPYESPYAQNRDRTSQPPSDTSYRTSSRSESDHPTLSVPSPLSTSRSPYSSSSDGSLYRSTPAPQQYSRNTLGKMSNSRTMSANDKEQLLRSLRTHRVNTLTELRRIEKLFASDNSRDVTEAMTSAWAHYVNSNNLLSELRGMTKNYPFSSECLDDAKWQVIGDEASVRSWNYCWLILTKIKNEGLIKKHAQQLAVKPAMWGGRNPPPSSVEKLANACQIEWTRALDHMLRQWATPPSTSVRNDIPVAEL</sequence>
<feature type="compositionally biased region" description="Polar residues" evidence="1">
    <location>
        <begin position="110"/>
        <end position="131"/>
    </location>
</feature>
<organism evidence="2 3">
    <name type="scientific">Stereocaulon virgatum</name>
    <dbReference type="NCBI Taxonomy" id="373712"/>
    <lineage>
        <taxon>Eukaryota</taxon>
        <taxon>Fungi</taxon>
        <taxon>Dikarya</taxon>
        <taxon>Ascomycota</taxon>
        <taxon>Pezizomycotina</taxon>
        <taxon>Lecanoromycetes</taxon>
        <taxon>OSLEUM clade</taxon>
        <taxon>Lecanoromycetidae</taxon>
        <taxon>Lecanorales</taxon>
        <taxon>Lecanorineae</taxon>
        <taxon>Stereocaulaceae</taxon>
        <taxon>Stereocaulon</taxon>
    </lineage>
</organism>
<feature type="region of interest" description="Disordered" evidence="1">
    <location>
        <begin position="1"/>
        <end position="137"/>
    </location>
</feature>
<keyword evidence="3" id="KW-1185">Reference proteome</keyword>
<proteinExistence type="predicted"/>
<feature type="compositionally biased region" description="Polar residues" evidence="1">
    <location>
        <begin position="31"/>
        <end position="51"/>
    </location>
</feature>
<reference evidence="2 3" key="1">
    <citation type="submission" date="2024-09" db="EMBL/GenBank/DDBJ databases">
        <title>Rethinking Asexuality: The Enigmatic Case of Functional Sexual Genes in Lepraria (Stereocaulaceae).</title>
        <authorList>
            <person name="Doellman M."/>
            <person name="Sun Y."/>
            <person name="Barcenas-Pena A."/>
            <person name="Lumbsch H.T."/>
            <person name="Grewe F."/>
        </authorList>
    </citation>
    <scope>NUCLEOTIDE SEQUENCE [LARGE SCALE GENOMIC DNA]</scope>
    <source>
        <strain evidence="2 3">Mercado 3170</strain>
    </source>
</reference>
<evidence type="ECO:0000313" key="3">
    <source>
        <dbReference type="Proteomes" id="UP001590950"/>
    </source>
</evidence>
<feature type="compositionally biased region" description="Low complexity" evidence="1">
    <location>
        <begin position="1"/>
        <end position="30"/>
    </location>
</feature>
<comment type="caution">
    <text evidence="2">The sequence shown here is derived from an EMBL/GenBank/DDBJ whole genome shotgun (WGS) entry which is preliminary data.</text>
</comment>